<evidence type="ECO:0000256" key="3">
    <source>
        <dbReference type="ARBA" id="ARBA00022827"/>
    </source>
</evidence>
<feature type="domain" description="RsdA/BaiN/AoA(So)-like insert" evidence="5">
    <location>
        <begin position="265"/>
        <end position="414"/>
    </location>
</feature>
<keyword evidence="3" id="KW-0274">FAD</keyword>
<gene>
    <name evidence="6" type="ORF">ASN_1911</name>
</gene>
<dbReference type="Pfam" id="PF22780">
    <property type="entry name" value="HI0933_like_1st"/>
    <property type="match status" value="1"/>
</dbReference>
<feature type="domain" description="RsdA/BaiN/AoA(So)-like Rossmann fold-like" evidence="4">
    <location>
        <begin position="69"/>
        <end position="466"/>
    </location>
</feature>
<dbReference type="Pfam" id="PF03486">
    <property type="entry name" value="HI0933_like"/>
    <property type="match status" value="1"/>
</dbReference>
<accession>A0A0U4Y2S6</accession>
<dbReference type="InterPro" id="IPR057661">
    <property type="entry name" value="RsdA/BaiN/AoA(So)_Rossmann"/>
</dbReference>
<evidence type="ECO:0000313" key="7">
    <source>
        <dbReference type="Proteomes" id="UP000056109"/>
    </source>
</evidence>
<dbReference type="SUPFAM" id="SSF160996">
    <property type="entry name" value="HI0933 insert domain-like"/>
    <property type="match status" value="1"/>
</dbReference>
<dbReference type="Gene3D" id="2.40.30.10">
    <property type="entry name" value="Translation factors"/>
    <property type="match status" value="1"/>
</dbReference>
<keyword evidence="7" id="KW-1185">Reference proteome</keyword>
<dbReference type="InterPro" id="IPR036188">
    <property type="entry name" value="FAD/NAD-bd_sf"/>
</dbReference>
<evidence type="ECO:0000313" key="6">
    <source>
        <dbReference type="EMBL" id="CEF41230.1"/>
    </source>
</evidence>
<dbReference type="NCBIfam" id="TIGR00275">
    <property type="entry name" value="aminoacetone oxidase family FAD-binding enzyme"/>
    <property type="match status" value="1"/>
</dbReference>
<proteinExistence type="predicted"/>
<dbReference type="PANTHER" id="PTHR42887:SF1">
    <property type="entry name" value="BLR3961 PROTEIN"/>
    <property type="match status" value="1"/>
</dbReference>
<dbReference type="NCBIfam" id="TIGR03862">
    <property type="entry name" value="flavo_PP4765"/>
    <property type="match status" value="1"/>
</dbReference>
<evidence type="ECO:0000256" key="2">
    <source>
        <dbReference type="ARBA" id="ARBA00022630"/>
    </source>
</evidence>
<dbReference type="Gene3D" id="3.50.50.60">
    <property type="entry name" value="FAD/NAD(P)-binding domain"/>
    <property type="match status" value="1"/>
</dbReference>
<dbReference type="EMBL" id="LN606600">
    <property type="protein sequence ID" value="CEF41230.1"/>
    <property type="molecule type" value="Genomic_DNA"/>
</dbReference>
<evidence type="ECO:0000259" key="5">
    <source>
        <dbReference type="Pfam" id="PF22780"/>
    </source>
</evidence>
<evidence type="ECO:0000256" key="1">
    <source>
        <dbReference type="ARBA" id="ARBA00001974"/>
    </source>
</evidence>
<dbReference type="InterPro" id="IPR022460">
    <property type="entry name" value="Flavoprotein_PP4765"/>
</dbReference>
<protein>
    <recommendedName>
        <fullName evidence="8">TIGR03862 family flavoprotein</fullName>
    </recommendedName>
</protein>
<evidence type="ECO:0000259" key="4">
    <source>
        <dbReference type="Pfam" id="PF03486"/>
    </source>
</evidence>
<dbReference type="InterPro" id="IPR004792">
    <property type="entry name" value="BaiN-like"/>
</dbReference>
<dbReference type="InterPro" id="IPR055178">
    <property type="entry name" value="RsdA/BaiN/AoA(So)-like_dom"/>
</dbReference>
<dbReference type="KEGG" id="asz:ASN_1911"/>
<dbReference type="SUPFAM" id="SSF51905">
    <property type="entry name" value="FAD/NAD(P)-binding domain"/>
    <property type="match status" value="1"/>
</dbReference>
<dbReference type="Gene3D" id="1.10.8.260">
    <property type="entry name" value="HI0933 insert domain-like"/>
    <property type="match status" value="1"/>
</dbReference>
<comment type="cofactor">
    <cofactor evidence="1">
        <name>FAD</name>
        <dbReference type="ChEBI" id="CHEBI:57692"/>
    </cofactor>
</comment>
<dbReference type="AlphaFoldDB" id="A0A0U4Y2S6"/>
<sequence length="477" mass="51545">MARLSLLSCWQLWLKRWMRMAKPQRKPCRACWSRSAIWLLPCAPVFPLRTKPPDDPAQFSPERMSTPYRVFVIGGGPAGLAAAEVLSDAGCVVHVVERMPSLGRKFLMAGRGGLNISHSEAQEKLLARYGAAAPWLAPALAAWTTDDIRHWMSALGQESFIGSSGRVFPKSMKASPLLRAWLARLQQQGVQFHTRVDWTGWDATTGRLSFTPAQGRSDLPPDLVEPCRADAVMLATGGASWPRLGSNGAWVPALQAQGATVVPLQPANCGFRTNWSAVMRDRFAGTPLKPVALRFGDHTVRGEVVVTATGLEGGALYALSGVLRNHISQHGQAELLLDLRPDLSVATLASRLAKVRPRESLSNRLRKALRLPPVVAALLREEGEVPVTPQALAERLKALPVLLTGPESIERAISSAGGVAQAACEANFMLHAKLGVFVAGEMLDWEAPTGGYLLHACLATGRAAAKGALQWLRETRS</sequence>
<organism evidence="6 7">
    <name type="scientific">Acetobacter senegalensis</name>
    <dbReference type="NCBI Taxonomy" id="446692"/>
    <lineage>
        <taxon>Bacteria</taxon>
        <taxon>Pseudomonadati</taxon>
        <taxon>Pseudomonadota</taxon>
        <taxon>Alphaproteobacteria</taxon>
        <taxon>Acetobacterales</taxon>
        <taxon>Acetobacteraceae</taxon>
        <taxon>Acetobacter</taxon>
    </lineage>
</organism>
<dbReference type="InterPro" id="IPR023166">
    <property type="entry name" value="BaiN-like_dom_sf"/>
</dbReference>
<dbReference type="Proteomes" id="UP000056109">
    <property type="component" value="Chromosome I"/>
</dbReference>
<dbReference type="PANTHER" id="PTHR42887">
    <property type="entry name" value="OS12G0638800 PROTEIN"/>
    <property type="match status" value="1"/>
</dbReference>
<dbReference type="PATRIC" id="fig|446692.3.peg.1960"/>
<keyword evidence="2" id="KW-0285">Flavoprotein</keyword>
<reference evidence="7" key="1">
    <citation type="submission" date="2014-09" db="EMBL/GenBank/DDBJ databases">
        <authorList>
            <person name="Illeghems K.G."/>
        </authorList>
    </citation>
    <scope>NUCLEOTIDE SEQUENCE [LARGE SCALE GENOMIC DNA]</scope>
    <source>
        <strain evidence="7">108B</strain>
    </source>
</reference>
<name>A0A0U4Y2S6_9PROT</name>
<evidence type="ECO:0008006" key="8">
    <source>
        <dbReference type="Google" id="ProtNLM"/>
    </source>
</evidence>